<sequence>MSQDQSSSSLPHFPLLTASNYTEWSGNAKAWFMRQGLWGIEKVLSYEEKAEKVAGELYLLVSQEQKVHLAGITDDAAAMWMKLESIHLQKCPGARFNAYDAWFSIRKMPDEKSKNLCPKDFAIEEMDNELICMTLVHALPEEYSSFASSLQLMDKFSKEKLQEAFVAEELRTHHQGSLNSTSASLAAALAAGSPSTTLVCSFCSLSGHTQVACRRYNEAKSLASKAAQEKRKKKSKGGKGRQNAAAAQDSADATQEVAEFAGKASFHSNSPFTLSPLITDTLWTADTGATSHMTPNRHWLRDYTPHRVPVRLANNQIVYSAGVGSMLFVPEVLNGGKGSKSHPVLFSRVLHVPELGSNLLSVIYLVRNHNFHVHISSKRMDFERDGTVLFTAPIDGSNTAYLTGEVVPVVESAQLSVTSTLPLDQSLWHRRFCAFKPRKCQNHPLGYSSRWHKAGFQQSSRPHLTPSSALPTNTTPCEAWYGVKPNVSNLRIFGSLAYVHVQKDKRGSLHSHMEKCIFLGYLEGYKGWRFYNPVTKRLIISERAVFDERYQPRLKDWDANMSHLTPPPESLRTTPAPTPSARTESDAPAPHLEGENAPPVVPVDNQDEPAVPPEEPEAHLPPPPVQAPAPIKRAASKSTPPAAASSSNQPIEQPKAIRGHSKAAKPHVEPTRRSSRDRHPPGEWWKLQKYKPHAEGSAEPGADAPAEQPEAEATPPPPHNEVSADNDDEKESSPPMDDDELDEFATAEVSAQRALRRSDSAEWQAAADAEIQAHITNGTWVPCKLPPGRTAIGCRWVMLQKYKADGSIDRYKARLVAKGYSQRPGYDYKETFAPTARMATIRTVLALSAIEDLHLRSIDISHAFINGELEEEIYMEQPEGYHFGEPDDVLRLVKSLYGLRQAGNCWLKRLEKELKDMGFVRIKSDPSLYVFRRGNVRIIIPVYIDDMTLASTSKKESDDVVQELATHFELHDLGETSYLLGIEITRDRSNRTISLSQRQYIIDTLVLNQGLEHSKIQTNCSLS</sequence>
<protein>
    <submittedName>
        <fullName evidence="1">Uncharacterized protein</fullName>
    </submittedName>
</protein>
<comment type="caution">
    <text evidence="1">The sequence shown here is derived from an EMBL/GenBank/DDBJ whole genome shotgun (WGS) entry which is preliminary data.</text>
</comment>
<evidence type="ECO:0000313" key="2">
    <source>
        <dbReference type="Proteomes" id="UP001148662"/>
    </source>
</evidence>
<proteinExistence type="predicted"/>
<evidence type="ECO:0000313" key="1">
    <source>
        <dbReference type="EMBL" id="KAJ3558127.1"/>
    </source>
</evidence>
<keyword evidence="2" id="KW-1185">Reference proteome</keyword>
<accession>A0ACC1TD75</accession>
<gene>
    <name evidence="1" type="ORF">NM688_g1098</name>
</gene>
<organism evidence="1 2">
    <name type="scientific">Phlebia brevispora</name>
    <dbReference type="NCBI Taxonomy" id="194682"/>
    <lineage>
        <taxon>Eukaryota</taxon>
        <taxon>Fungi</taxon>
        <taxon>Dikarya</taxon>
        <taxon>Basidiomycota</taxon>
        <taxon>Agaricomycotina</taxon>
        <taxon>Agaricomycetes</taxon>
        <taxon>Polyporales</taxon>
        <taxon>Meruliaceae</taxon>
        <taxon>Phlebia</taxon>
    </lineage>
</organism>
<dbReference type="Proteomes" id="UP001148662">
    <property type="component" value="Unassembled WGS sequence"/>
</dbReference>
<dbReference type="EMBL" id="JANHOG010000109">
    <property type="protein sequence ID" value="KAJ3558127.1"/>
    <property type="molecule type" value="Genomic_DNA"/>
</dbReference>
<name>A0ACC1TD75_9APHY</name>
<reference evidence="1" key="1">
    <citation type="submission" date="2022-07" db="EMBL/GenBank/DDBJ databases">
        <title>Genome Sequence of Phlebia brevispora.</title>
        <authorList>
            <person name="Buettner E."/>
        </authorList>
    </citation>
    <scope>NUCLEOTIDE SEQUENCE</scope>
    <source>
        <strain evidence="1">MPL23</strain>
    </source>
</reference>